<dbReference type="AlphaFoldDB" id="D3Y140"/>
<protein>
    <submittedName>
        <fullName evidence="1">Putative cytoplasmic protein</fullName>
    </submittedName>
</protein>
<dbReference type="Gene3D" id="3.10.450.50">
    <property type="match status" value="1"/>
</dbReference>
<dbReference type="SUPFAM" id="SSF54427">
    <property type="entry name" value="NTF2-like"/>
    <property type="match status" value="1"/>
</dbReference>
<organism evidence="1">
    <name type="scientific">Streptomyces platensis</name>
    <dbReference type="NCBI Taxonomy" id="58346"/>
    <lineage>
        <taxon>Bacteria</taxon>
        <taxon>Bacillati</taxon>
        <taxon>Actinomycetota</taxon>
        <taxon>Actinomycetes</taxon>
        <taxon>Kitasatosporales</taxon>
        <taxon>Streptomycetaceae</taxon>
        <taxon>Streptomyces</taxon>
    </lineage>
</organism>
<sequence length="175" mass="19267">MWWGCRRKGTTSDFWELPVGAVGVQFVAAALVPHQPSFALVRYRSPARRSVGLSCHSWGMNGNFLARHHDQLTAWLRDGEAESLNAFLGAHHESFVLVTTDGAILDLETLRESLRSAGGSQPGLSIQVEEVTSITPEVYRFLERHIVDGSVVGVRVVTAVMEDGLLLSVQETARR</sequence>
<name>D3Y140_STRPT</name>
<dbReference type="EMBL" id="GU384160">
    <property type="protein sequence ID" value="ADC52804.1"/>
    <property type="molecule type" value="Genomic_DNA"/>
</dbReference>
<reference evidence="1" key="1">
    <citation type="journal article" date="2010" name="Environ. Microbiol.">
        <title>Coevolution of antibiotic production and counter-resistance in soil bacteria.</title>
        <authorList>
            <person name="Laskaris P."/>
            <person name="Tolba S."/>
            <person name="Calvo-Bado L."/>
            <person name="Wellington L."/>
        </authorList>
    </citation>
    <scope>NUCLEOTIDE SEQUENCE</scope>
    <source>
        <strain evidence="1">CR50</strain>
    </source>
</reference>
<dbReference type="InterPro" id="IPR032710">
    <property type="entry name" value="NTF2-like_dom_sf"/>
</dbReference>
<proteinExistence type="predicted"/>
<evidence type="ECO:0000313" key="1">
    <source>
        <dbReference type="EMBL" id="ADC52804.1"/>
    </source>
</evidence>
<accession>D3Y140</accession>